<proteinExistence type="predicted"/>
<dbReference type="Proteomes" id="UP001278087">
    <property type="component" value="Unassembled WGS sequence"/>
</dbReference>
<reference evidence="1" key="1">
    <citation type="submission" date="2023-10" db="EMBL/GenBank/DDBJ databases">
        <title>Fecal carriage and genetic characteristics of carbapenem-resistant Enterobacterales among healthy adults from four provinces of China.</title>
        <authorList>
            <person name="Li Y."/>
            <person name="Zhang R."/>
        </authorList>
    </citation>
    <scope>NUCLEOTIDE SEQUENCE</scope>
    <source>
        <strain evidence="1">HN-136</strain>
    </source>
</reference>
<gene>
    <name evidence="1" type="ORF">RYZ67_11530</name>
</gene>
<evidence type="ECO:0000313" key="2">
    <source>
        <dbReference type="Proteomes" id="UP001278087"/>
    </source>
</evidence>
<evidence type="ECO:0000313" key="1">
    <source>
        <dbReference type="EMBL" id="MDW2759105.1"/>
    </source>
</evidence>
<accession>A0AAP5XUN7</accession>
<organism evidence="1 2">
    <name type="scientific">Citrobacter freundii</name>
    <dbReference type="NCBI Taxonomy" id="546"/>
    <lineage>
        <taxon>Bacteria</taxon>
        <taxon>Pseudomonadati</taxon>
        <taxon>Pseudomonadota</taxon>
        <taxon>Gammaproteobacteria</taxon>
        <taxon>Enterobacterales</taxon>
        <taxon>Enterobacteriaceae</taxon>
        <taxon>Citrobacter</taxon>
        <taxon>Citrobacter freundii complex</taxon>
    </lineage>
</organism>
<dbReference type="RefSeq" id="WP_264363892.1">
    <property type="nucleotide sequence ID" value="NZ_CP119048.1"/>
</dbReference>
<sequence>MTNALDDSKVMEFKMRPFISSWKRLSPELISTAKELLFLIREYGIDKVGEADALKDRVTFFSAVHEGWKLAQHKIAAEVITRLDDIASLKAQSKEFHKQKKSKEKMGVLNEVKIKEYEIKVLRRFIDSIVWVLFNNEHSSIRRLALPDGNDNLSKDNINDSMIAADHINKEPTSIAIISDLTTFVHAGDLVVLKMGKGVALTEVKTGDKNIEFSHAAQFSVESKCEHFDQQFTNGFNEKDIKHYNRTKKQWQRITDITGTINNGSGYDYYHKQQIKIEDENYIPKFYNKDIVDRWRDIKAGKNWSISVIDDCVYVGAYKTTEMGFIGFNSWMDGEGFKGRVFNISDSISQHFVQPLFNLNLPYELIEDIISGDVIIVLCLDCEKFMGLGNKKYPNLLHLAPLPKLFADPNDYFLIGKEAIFSYKNGNMSFIGTGLESRIIFDFQRPENIIDWIYKGSDLYTTSDQKKQLLDAEVIRRHTKRAKKIKNKNAKRSRRANRK</sequence>
<name>A0AAP5XUN7_CITFR</name>
<dbReference type="EMBL" id="JAWPBU010000010">
    <property type="protein sequence ID" value="MDW2759105.1"/>
    <property type="molecule type" value="Genomic_DNA"/>
</dbReference>
<comment type="caution">
    <text evidence="1">The sequence shown here is derived from an EMBL/GenBank/DDBJ whole genome shotgun (WGS) entry which is preliminary data.</text>
</comment>
<dbReference type="AlphaFoldDB" id="A0AAP5XUN7"/>
<protein>
    <submittedName>
        <fullName evidence="1">Uncharacterized protein</fullName>
    </submittedName>
</protein>